<comment type="caution">
    <text evidence="2">The sequence shown here is derived from an EMBL/GenBank/DDBJ whole genome shotgun (WGS) entry which is preliminary data.</text>
</comment>
<feature type="domain" description="DUF4032" evidence="1">
    <location>
        <begin position="172"/>
        <end position="256"/>
    </location>
</feature>
<evidence type="ECO:0000313" key="3">
    <source>
        <dbReference type="Proteomes" id="UP001144471"/>
    </source>
</evidence>
<dbReference type="SUPFAM" id="SSF110849">
    <property type="entry name" value="ParB/Sulfiredoxin"/>
    <property type="match status" value="1"/>
</dbReference>
<dbReference type="RefSeq" id="WP_281834782.1">
    <property type="nucleotide sequence ID" value="NZ_BSDY01000006.1"/>
</dbReference>
<dbReference type="EMBL" id="BSDY01000006">
    <property type="protein sequence ID" value="GLI55946.1"/>
    <property type="molecule type" value="Genomic_DNA"/>
</dbReference>
<gene>
    <name evidence="2" type="ORF">PM10SUCC1_14600</name>
</gene>
<evidence type="ECO:0000259" key="1">
    <source>
        <dbReference type="Pfam" id="PF13224"/>
    </source>
</evidence>
<name>A0A9W6GLD8_9FUSO</name>
<protein>
    <recommendedName>
        <fullName evidence="1">DUF4032 domain-containing protein</fullName>
    </recommendedName>
</protein>
<sequence length="606" mass="72859">MYLSDERAREAYKSFLRKRGIFGFSLNVQELKRFKDIQKESKAYNNSFLGIKNVSLDEIVGSVEKYGDFDRDFIPTNSIIEDRWCRIYKEVMGDANLPPVNLYKIRDEYFVYDGNHRISVAKFMNYKFIEAEVTEFFPTGDSEEDVIYRERFAFEKETGLEGIVVTSAGSYERLKRNIWDFKNDSRTEQGSFEEAAREWYEKLYRPVREIIASNTLLTSSRKGGDLFLSYLDHKYYLSEYRKYNVGYTFSLIDFINYMKVKSGEKVYTTFKVDRNFITTFRNLYDFDKKIFYKPDYQEKFAILREFSNRKFSRENHIIGEVELYRYLNNIDSFREGIDLWFTEVYAQYYELFLEKSQVLGGKPLFDEDQDIIEDIVRYSREYRKREKEILAPREIVFNYMLDVYLPILSILENKRSNKEKRELYLNISHRYLYYLRYGGEMRLVDFERRYLSEGSYTTFIGGAFNLKVNRGDMFRDIKKLLIYYAPTKSQGEKQVEDFYKVVEIYHGTDSFKTIHNLRESLISTMERDPEVNWVVDILQRDLEILSQRREVIINYNTKRVLKYVKGIWKNYSLIDYYATLIPLDFREGEGNIGETALEYMKRDFRY</sequence>
<dbReference type="InterPro" id="IPR025111">
    <property type="entry name" value="DUF4032"/>
</dbReference>
<keyword evidence="3" id="KW-1185">Reference proteome</keyword>
<evidence type="ECO:0000313" key="2">
    <source>
        <dbReference type="EMBL" id="GLI55946.1"/>
    </source>
</evidence>
<reference evidence="2" key="1">
    <citation type="submission" date="2022-12" db="EMBL/GenBank/DDBJ databases">
        <title>Reference genome sequencing for broad-spectrum identification of bacterial and archaeal isolates by mass spectrometry.</title>
        <authorList>
            <person name="Sekiguchi Y."/>
            <person name="Tourlousse D.M."/>
        </authorList>
    </citation>
    <scope>NUCLEOTIDE SEQUENCE</scope>
    <source>
        <strain evidence="2">10succ1</strain>
    </source>
</reference>
<proteinExistence type="predicted"/>
<organism evidence="2 3">
    <name type="scientific">Propionigenium maris DSM 9537</name>
    <dbReference type="NCBI Taxonomy" id="1123000"/>
    <lineage>
        <taxon>Bacteria</taxon>
        <taxon>Fusobacteriati</taxon>
        <taxon>Fusobacteriota</taxon>
        <taxon>Fusobacteriia</taxon>
        <taxon>Fusobacteriales</taxon>
        <taxon>Fusobacteriaceae</taxon>
        <taxon>Propionigenium</taxon>
    </lineage>
</organism>
<accession>A0A9W6GLD8</accession>
<dbReference type="InterPro" id="IPR036086">
    <property type="entry name" value="ParB/Sulfiredoxin_sf"/>
</dbReference>
<dbReference type="Pfam" id="PF13224">
    <property type="entry name" value="DUF4032"/>
    <property type="match status" value="1"/>
</dbReference>
<dbReference type="AlphaFoldDB" id="A0A9W6GLD8"/>
<dbReference type="Proteomes" id="UP001144471">
    <property type="component" value="Unassembled WGS sequence"/>
</dbReference>